<evidence type="ECO:0000313" key="2">
    <source>
        <dbReference type="Proteomes" id="UP000559010"/>
    </source>
</evidence>
<dbReference type="AlphaFoldDB" id="A0A848J560"/>
<organism evidence="1 2">
    <name type="scientific">Marinigracilibium pacificum</name>
    <dbReference type="NCBI Taxonomy" id="2729599"/>
    <lineage>
        <taxon>Bacteria</taxon>
        <taxon>Pseudomonadati</taxon>
        <taxon>Bacteroidota</taxon>
        <taxon>Cytophagia</taxon>
        <taxon>Cytophagales</taxon>
        <taxon>Flammeovirgaceae</taxon>
        <taxon>Marinigracilibium</taxon>
    </lineage>
</organism>
<gene>
    <name evidence="1" type="ORF">HH304_19555</name>
</gene>
<proteinExistence type="predicted"/>
<reference evidence="1 2" key="1">
    <citation type="submission" date="2020-04" db="EMBL/GenBank/DDBJ databases">
        <title>Flammeovirgaceae bacterium KN852 isolated from deep sea.</title>
        <authorList>
            <person name="Zhang D.-C."/>
        </authorList>
    </citation>
    <scope>NUCLEOTIDE SEQUENCE [LARGE SCALE GENOMIC DNA]</scope>
    <source>
        <strain evidence="1 2">KN852</strain>
    </source>
</reference>
<comment type="caution">
    <text evidence="1">The sequence shown here is derived from an EMBL/GenBank/DDBJ whole genome shotgun (WGS) entry which is preliminary data.</text>
</comment>
<evidence type="ECO:0000313" key="1">
    <source>
        <dbReference type="EMBL" id="NMM50615.1"/>
    </source>
</evidence>
<keyword evidence="2" id="KW-1185">Reference proteome</keyword>
<name>A0A848J560_9BACT</name>
<protein>
    <submittedName>
        <fullName evidence="1">Uncharacterized protein</fullName>
    </submittedName>
</protein>
<accession>A0A848J560</accession>
<dbReference type="RefSeq" id="WP_169684976.1">
    <property type="nucleotide sequence ID" value="NZ_JABBNU010000014.1"/>
</dbReference>
<dbReference type="EMBL" id="JABBNU010000014">
    <property type="protein sequence ID" value="NMM50615.1"/>
    <property type="molecule type" value="Genomic_DNA"/>
</dbReference>
<dbReference type="Proteomes" id="UP000559010">
    <property type="component" value="Unassembled WGS sequence"/>
</dbReference>
<sequence length="81" mass="9510">MKKSAVVFEYFKKELPEGIILLQINPMDLTGTEILISTEGHLKKEEREFDDEIYDDLEEDGFEKGNPLEFNLYLEKIKKGR</sequence>